<dbReference type="PATRIC" id="fig|261654.4.peg.2253"/>
<name>A0A1A8ZGJ0_9ACTN</name>
<dbReference type="STRING" id="261654.GA0070611_2211"/>
<evidence type="ECO:0000259" key="2">
    <source>
        <dbReference type="Pfam" id="PF09346"/>
    </source>
</evidence>
<organism evidence="3 4">
    <name type="scientific">Micromonospora auratinigra</name>
    <dbReference type="NCBI Taxonomy" id="261654"/>
    <lineage>
        <taxon>Bacteria</taxon>
        <taxon>Bacillati</taxon>
        <taxon>Actinomycetota</taxon>
        <taxon>Actinomycetes</taxon>
        <taxon>Micromonosporales</taxon>
        <taxon>Micromonosporaceae</taxon>
        <taxon>Micromonospora</taxon>
    </lineage>
</organism>
<gene>
    <name evidence="3" type="ORF">GA0070611_2211</name>
</gene>
<accession>A0A1A8ZGJ0</accession>
<sequence length="220" mass="23819">MRAAGLSTRAQDRRRRHPPRTGSDRYRAGVDTPVEESWARISGWLARHAPVTAQAIRPPAGAAEVRRTEAVVGRPLPADLLAWWRLTDGIADADYRAGSPIPTHYLPLSTVDARRRFADLAPFANPDCCGPDGTHATTAGERLRGFCTATVPICRDLAGDLLVVDLRDGARHGGVLSWTAEDGCHPTGWAGTAAMLADTARRLDDPTRTEIVDGGTLQWR</sequence>
<protein>
    <submittedName>
        <fullName evidence="3">Cell wall assembly regulator SMI1</fullName>
    </submittedName>
</protein>
<dbReference type="AlphaFoldDB" id="A0A1A8ZGJ0"/>
<proteinExistence type="predicted"/>
<dbReference type="InterPro" id="IPR018958">
    <property type="entry name" value="Knr4/Smi1-like_dom"/>
</dbReference>
<evidence type="ECO:0000313" key="4">
    <source>
        <dbReference type="Proteomes" id="UP000199385"/>
    </source>
</evidence>
<reference evidence="4" key="1">
    <citation type="submission" date="2016-06" db="EMBL/GenBank/DDBJ databases">
        <authorList>
            <person name="Varghese N."/>
            <person name="Submissions Spin"/>
        </authorList>
    </citation>
    <scope>NUCLEOTIDE SEQUENCE [LARGE SCALE GENOMIC DNA]</scope>
    <source>
        <strain evidence="4">DSM 44815</strain>
    </source>
</reference>
<dbReference type="Proteomes" id="UP000199385">
    <property type="component" value="Chromosome I"/>
</dbReference>
<evidence type="ECO:0000313" key="3">
    <source>
        <dbReference type="EMBL" id="SBT43131.1"/>
    </source>
</evidence>
<dbReference type="SUPFAM" id="SSF160631">
    <property type="entry name" value="SMI1/KNR4-like"/>
    <property type="match status" value="1"/>
</dbReference>
<evidence type="ECO:0000256" key="1">
    <source>
        <dbReference type="SAM" id="MobiDB-lite"/>
    </source>
</evidence>
<feature type="domain" description="Knr4/Smi1-like" evidence="2">
    <location>
        <begin position="59"/>
        <end position="182"/>
    </location>
</feature>
<dbReference type="EMBL" id="LT594323">
    <property type="protein sequence ID" value="SBT43131.1"/>
    <property type="molecule type" value="Genomic_DNA"/>
</dbReference>
<dbReference type="InterPro" id="IPR037883">
    <property type="entry name" value="Knr4/Smi1-like_sf"/>
</dbReference>
<keyword evidence="4" id="KW-1185">Reference proteome</keyword>
<dbReference type="Pfam" id="PF09346">
    <property type="entry name" value="SMI1_KNR4"/>
    <property type="match status" value="1"/>
</dbReference>
<feature type="region of interest" description="Disordered" evidence="1">
    <location>
        <begin position="1"/>
        <end position="29"/>
    </location>
</feature>